<protein>
    <submittedName>
        <fullName evidence="2">Uncharacterized protein</fullName>
    </submittedName>
</protein>
<dbReference type="AlphaFoldDB" id="A0A7S3NMM4"/>
<evidence type="ECO:0000313" key="2">
    <source>
        <dbReference type="EMBL" id="CAE0370074.1"/>
    </source>
</evidence>
<evidence type="ECO:0000256" key="1">
    <source>
        <dbReference type="SAM" id="MobiDB-lite"/>
    </source>
</evidence>
<dbReference type="EMBL" id="HBIJ01016272">
    <property type="protein sequence ID" value="CAE0370074.1"/>
    <property type="molecule type" value="Transcribed_RNA"/>
</dbReference>
<feature type="region of interest" description="Disordered" evidence="1">
    <location>
        <begin position="121"/>
        <end position="244"/>
    </location>
</feature>
<name>A0A7S3NMM4_9STRA</name>
<feature type="compositionally biased region" description="Basic and acidic residues" evidence="1">
    <location>
        <begin position="186"/>
        <end position="204"/>
    </location>
</feature>
<accession>A0A7S3NMM4</accession>
<feature type="compositionally biased region" description="Polar residues" evidence="1">
    <location>
        <begin position="74"/>
        <end position="84"/>
    </location>
</feature>
<sequence>MGSFDELITPFLMDSHDSHENFEFDESHGRGEEQNVAAAALLMSSQGAMHSPPQAHDAPVQNAKESSKIKNHRTQPQQSFTSEGGNYSFDGLHVVDDLHGLFTHSNGLDVMTSMHSLPGFMPSLSAHASSQQQHNKQQSSRDKVEENDDAPRANQQEEIDDQEEEVKALPRRRYRKKKAETMMNEDDIKSSERRKQMYVDYLKEHQRKNKNKNESSKKRQKIKGRSLSPPAVPPPPISSRGWSVDENDADIPSLMRAIALQFLYNRTHNIVDRERWKDILVTSNFRLVLPRESYRVAYGSPTARSTHTICGIDGIIRDTRSMAAMVEMIRACCLKMRITNKDEASVKKKDSK</sequence>
<proteinExistence type="predicted"/>
<feature type="compositionally biased region" description="Low complexity" evidence="1">
    <location>
        <begin position="125"/>
        <end position="138"/>
    </location>
</feature>
<feature type="compositionally biased region" description="Basic residues" evidence="1">
    <location>
        <begin position="169"/>
        <end position="178"/>
    </location>
</feature>
<reference evidence="2" key="1">
    <citation type="submission" date="2021-01" db="EMBL/GenBank/DDBJ databases">
        <authorList>
            <person name="Corre E."/>
            <person name="Pelletier E."/>
            <person name="Niang G."/>
            <person name="Scheremetjew M."/>
            <person name="Finn R."/>
            <person name="Kale V."/>
            <person name="Holt S."/>
            <person name="Cochrane G."/>
            <person name="Meng A."/>
            <person name="Brown T."/>
            <person name="Cohen L."/>
        </authorList>
    </citation>
    <scope>NUCLEOTIDE SEQUENCE</scope>
    <source>
        <strain evidence="2">CCMP1510</strain>
    </source>
</reference>
<feature type="region of interest" description="Disordered" evidence="1">
    <location>
        <begin position="47"/>
        <end position="84"/>
    </location>
</feature>
<organism evidence="2">
    <name type="scientific">Aureoumbra lagunensis</name>
    <dbReference type="NCBI Taxonomy" id="44058"/>
    <lineage>
        <taxon>Eukaryota</taxon>
        <taxon>Sar</taxon>
        <taxon>Stramenopiles</taxon>
        <taxon>Ochrophyta</taxon>
        <taxon>Pelagophyceae</taxon>
        <taxon>Pelagomonadales</taxon>
        <taxon>Aureoumbra</taxon>
    </lineage>
</organism>
<gene>
    <name evidence="2" type="ORF">ALAG00032_LOCUS10838</name>
</gene>